<comment type="caution">
    <text evidence="1">The sequence shown here is derived from an EMBL/GenBank/DDBJ whole genome shotgun (WGS) entry which is preliminary data.</text>
</comment>
<accession>A0A834UEA7</accession>
<name>A0A834UEA7_VESPE</name>
<dbReference type="Proteomes" id="UP000600918">
    <property type="component" value="Unassembled WGS sequence"/>
</dbReference>
<protein>
    <submittedName>
        <fullName evidence="1">Uncharacterized protein</fullName>
    </submittedName>
</protein>
<gene>
    <name evidence="1" type="ORF">H0235_002416</name>
</gene>
<dbReference type="AlphaFoldDB" id="A0A834UEA7"/>
<dbReference type="EMBL" id="JACSDY010000002">
    <property type="protein sequence ID" value="KAF7434225.1"/>
    <property type="molecule type" value="Genomic_DNA"/>
</dbReference>
<keyword evidence="2" id="KW-1185">Reference proteome</keyword>
<reference evidence="1" key="1">
    <citation type="journal article" date="2020" name="G3 (Bethesda)">
        <title>High-Quality Assemblies for Three Invasive Social Wasps from the &lt;i&gt;Vespula&lt;/i&gt; Genus.</title>
        <authorList>
            <person name="Harrop T.W.R."/>
            <person name="Guhlin J."/>
            <person name="McLaughlin G.M."/>
            <person name="Permina E."/>
            <person name="Stockwell P."/>
            <person name="Gilligan J."/>
            <person name="Le Lec M.F."/>
            <person name="Gruber M.A.M."/>
            <person name="Quinn O."/>
            <person name="Lovegrove M."/>
            <person name="Duncan E.J."/>
            <person name="Remnant E.J."/>
            <person name="Van Eeckhoven J."/>
            <person name="Graham B."/>
            <person name="Knapp R.A."/>
            <person name="Langford K.W."/>
            <person name="Kronenberg Z."/>
            <person name="Press M.O."/>
            <person name="Eacker S.M."/>
            <person name="Wilson-Rankin E.E."/>
            <person name="Purcell J."/>
            <person name="Lester P.J."/>
            <person name="Dearden P.K."/>
        </authorList>
    </citation>
    <scope>NUCLEOTIDE SEQUENCE</scope>
    <source>
        <strain evidence="1">Volc-1</strain>
    </source>
</reference>
<sequence length="139" mass="15782">MGIRVEKHTSNVQTFNRSMHPRVQSVLASRHCGSSRAKVRLHEKGKAVYFSKHPSIRGLDTGPEEVIMRKDRDKKYKLQFQFLNGSKRDQRLSSKKPMMDIVSNCFRGRSALSASSGRLIGYRLTAEKSDESELDLTIG</sequence>
<evidence type="ECO:0000313" key="2">
    <source>
        <dbReference type="Proteomes" id="UP000600918"/>
    </source>
</evidence>
<organism evidence="1 2">
    <name type="scientific">Vespula pensylvanica</name>
    <name type="common">Western yellow jacket</name>
    <name type="synonym">Wasp</name>
    <dbReference type="NCBI Taxonomy" id="30213"/>
    <lineage>
        <taxon>Eukaryota</taxon>
        <taxon>Metazoa</taxon>
        <taxon>Ecdysozoa</taxon>
        <taxon>Arthropoda</taxon>
        <taxon>Hexapoda</taxon>
        <taxon>Insecta</taxon>
        <taxon>Pterygota</taxon>
        <taxon>Neoptera</taxon>
        <taxon>Endopterygota</taxon>
        <taxon>Hymenoptera</taxon>
        <taxon>Apocrita</taxon>
        <taxon>Aculeata</taxon>
        <taxon>Vespoidea</taxon>
        <taxon>Vespidae</taxon>
        <taxon>Vespinae</taxon>
        <taxon>Vespula</taxon>
    </lineage>
</organism>
<evidence type="ECO:0000313" key="1">
    <source>
        <dbReference type="EMBL" id="KAF7434225.1"/>
    </source>
</evidence>
<proteinExistence type="predicted"/>